<feature type="compositionally biased region" description="Acidic residues" evidence="1">
    <location>
        <begin position="279"/>
        <end position="289"/>
    </location>
</feature>
<dbReference type="Proteomes" id="UP000529783">
    <property type="component" value="Unassembled WGS sequence"/>
</dbReference>
<sequence>MGVEHPTRTDTKVETDQPGPPGQKSGPEGRDATQQPGGSGTDQKGETPTPARSARAENSNDPNDDPNRIGTPRADSLAIARGEKPEPPADKGETPTPARSIRAENSNDPNDDPNRIGTPRADSLAIARGEKPETPAEKHDTETTAGTPEPPAERPPGTSGTPRADSMAIARGEKLETDENEADAADTDPPDAPMKRPGEAEPPADNREPDSAAPSAAGEQGAETTDTTADAPDPHAAPMTPGEQPLGEQGTEASKQDNPSHPKPQEDQPPVPEAIKTDEPDDVTPEPDDGTGQTPPQDAQPLDHGILDNRAEDVERPAETNPEVADGKPHAKTGEQLGDAPPPPEPEPDAEAPPAPTDGEQPLQPEPGAIEEPEPPVPPEHGAIEEPEPPAELEDDSGSEPQESRDTRAQGAVGEGMGETDDAGHGRDRKAEDPAEPSIPEEANDPFASLPTREDLDPAAAGMWAAHRSELTPVDENQDLTESDPEDEDYSKRIMRALRDNSDDMQKNVNDISSDLGEALPKPPPPKGKTGSSTQYHSSPDASNQGVHGADIAIAAVAAFMVVERTYQFGKSKVDEFTRRRRDDN</sequence>
<dbReference type="AlphaFoldDB" id="A0A7Y9EHE9"/>
<feature type="compositionally biased region" description="Low complexity" evidence="1">
    <location>
        <begin position="222"/>
        <end position="241"/>
    </location>
</feature>
<feature type="compositionally biased region" description="Basic and acidic residues" evidence="1">
    <location>
        <begin position="193"/>
        <end position="210"/>
    </location>
</feature>
<feature type="compositionally biased region" description="Acidic residues" evidence="1">
    <location>
        <begin position="178"/>
        <end position="189"/>
    </location>
</feature>
<dbReference type="RefSeq" id="WP_179844838.1">
    <property type="nucleotide sequence ID" value="NZ_JACCBA010000001.1"/>
</dbReference>
<feature type="compositionally biased region" description="Acidic residues" evidence="1">
    <location>
        <begin position="476"/>
        <end position="489"/>
    </location>
</feature>
<evidence type="ECO:0000256" key="1">
    <source>
        <dbReference type="SAM" id="MobiDB-lite"/>
    </source>
</evidence>
<feature type="compositionally biased region" description="Basic and acidic residues" evidence="1">
    <location>
        <begin position="422"/>
        <end position="433"/>
    </location>
</feature>
<organism evidence="2 3">
    <name type="scientific">Actinomadura luteofluorescens</name>
    <dbReference type="NCBI Taxonomy" id="46163"/>
    <lineage>
        <taxon>Bacteria</taxon>
        <taxon>Bacillati</taxon>
        <taxon>Actinomycetota</taxon>
        <taxon>Actinomycetes</taxon>
        <taxon>Streptosporangiales</taxon>
        <taxon>Thermomonosporaceae</taxon>
        <taxon>Actinomadura</taxon>
    </lineage>
</organism>
<feature type="compositionally biased region" description="Basic and acidic residues" evidence="1">
    <location>
        <begin position="497"/>
        <end position="506"/>
    </location>
</feature>
<feature type="compositionally biased region" description="Acidic residues" evidence="1">
    <location>
        <begin position="385"/>
        <end position="398"/>
    </location>
</feature>
<evidence type="ECO:0000313" key="2">
    <source>
        <dbReference type="EMBL" id="NYD47820.1"/>
    </source>
</evidence>
<keyword evidence="3" id="KW-1185">Reference proteome</keyword>
<feature type="compositionally biased region" description="Basic and acidic residues" evidence="1">
    <location>
        <begin position="254"/>
        <end position="266"/>
    </location>
</feature>
<evidence type="ECO:0000313" key="3">
    <source>
        <dbReference type="Proteomes" id="UP000529783"/>
    </source>
</evidence>
<comment type="caution">
    <text evidence="2">The sequence shown here is derived from an EMBL/GenBank/DDBJ whole genome shotgun (WGS) entry which is preliminary data.</text>
</comment>
<feature type="compositionally biased region" description="Basic and acidic residues" evidence="1">
    <location>
        <begin position="1"/>
        <end position="15"/>
    </location>
</feature>
<feature type="region of interest" description="Disordered" evidence="1">
    <location>
        <begin position="1"/>
        <end position="546"/>
    </location>
</feature>
<dbReference type="EMBL" id="JACCBA010000001">
    <property type="protein sequence ID" value="NYD47820.1"/>
    <property type="molecule type" value="Genomic_DNA"/>
</dbReference>
<accession>A0A7Y9EHE9</accession>
<feature type="compositionally biased region" description="Basic and acidic residues" evidence="1">
    <location>
        <begin position="81"/>
        <end position="93"/>
    </location>
</feature>
<feature type="compositionally biased region" description="Basic and acidic residues" evidence="1">
    <location>
        <begin position="305"/>
        <end position="318"/>
    </location>
</feature>
<feature type="compositionally biased region" description="Basic and acidic residues" evidence="1">
    <location>
        <begin position="128"/>
        <end position="142"/>
    </location>
</feature>
<reference evidence="2 3" key="1">
    <citation type="submission" date="2020-07" db="EMBL/GenBank/DDBJ databases">
        <title>Sequencing the genomes of 1000 actinobacteria strains.</title>
        <authorList>
            <person name="Klenk H.-P."/>
        </authorList>
    </citation>
    <scope>NUCLEOTIDE SEQUENCE [LARGE SCALE GENOMIC DNA]</scope>
    <source>
        <strain evidence="2 3">DSM 40398</strain>
    </source>
</reference>
<proteinExistence type="predicted"/>
<protein>
    <submittedName>
        <fullName evidence="2">Uncharacterized protein</fullName>
    </submittedName>
</protein>
<feature type="compositionally biased region" description="Pro residues" evidence="1">
    <location>
        <begin position="340"/>
        <end position="356"/>
    </location>
</feature>
<feature type="compositionally biased region" description="Polar residues" evidence="1">
    <location>
        <begin position="535"/>
        <end position="546"/>
    </location>
</feature>
<name>A0A7Y9EHE9_9ACTN</name>
<gene>
    <name evidence="2" type="ORF">BJY14_003803</name>
</gene>